<dbReference type="Proteomes" id="UP000480178">
    <property type="component" value="Chromosome"/>
</dbReference>
<dbReference type="AlphaFoldDB" id="A0A6C0GPW1"/>
<protein>
    <submittedName>
        <fullName evidence="1">Uncharacterized protein</fullName>
    </submittedName>
</protein>
<evidence type="ECO:0000313" key="2">
    <source>
        <dbReference type="Proteomes" id="UP000480178"/>
    </source>
</evidence>
<organism evidence="1 2">
    <name type="scientific">Rhodocytophaga rosea</name>
    <dbReference type="NCBI Taxonomy" id="2704465"/>
    <lineage>
        <taxon>Bacteria</taxon>
        <taxon>Pseudomonadati</taxon>
        <taxon>Bacteroidota</taxon>
        <taxon>Cytophagia</taxon>
        <taxon>Cytophagales</taxon>
        <taxon>Rhodocytophagaceae</taxon>
        <taxon>Rhodocytophaga</taxon>
    </lineage>
</organism>
<name>A0A6C0GPW1_9BACT</name>
<dbReference type="KEGG" id="rhoz:GXP67_27260"/>
<sequence length="163" mass="18565">MIVRLALVFFCCSICLKGVSQDQRFLILDKPGHVKRLRYYAGDELIFKLKGDRMKYKDVIEAVGDSTIKVRGADIPLRDIKSVIRYKQGGMLDQAIYILPRAGLLYFLADTFNPVFRGNDPDISRSGIVVGSSFIAGGLLLKLAKKRNYRINNFRRLRTLETF</sequence>
<reference evidence="1 2" key="1">
    <citation type="submission" date="2020-01" db="EMBL/GenBank/DDBJ databases">
        <authorList>
            <person name="Kim M.K."/>
        </authorList>
    </citation>
    <scope>NUCLEOTIDE SEQUENCE [LARGE SCALE GENOMIC DNA]</scope>
    <source>
        <strain evidence="1 2">172606-1</strain>
    </source>
</reference>
<dbReference type="EMBL" id="CP048222">
    <property type="protein sequence ID" value="QHT70081.1"/>
    <property type="molecule type" value="Genomic_DNA"/>
</dbReference>
<accession>A0A6C0GPW1</accession>
<dbReference type="RefSeq" id="WP_162446064.1">
    <property type="nucleotide sequence ID" value="NZ_CP048222.1"/>
</dbReference>
<evidence type="ECO:0000313" key="1">
    <source>
        <dbReference type="EMBL" id="QHT70081.1"/>
    </source>
</evidence>
<keyword evidence="2" id="KW-1185">Reference proteome</keyword>
<gene>
    <name evidence="1" type="ORF">GXP67_27260</name>
</gene>
<proteinExistence type="predicted"/>